<dbReference type="RefSeq" id="WP_194046987.1">
    <property type="nucleotide sequence ID" value="NZ_JADEXF010000799.1"/>
</dbReference>
<evidence type="ECO:0000313" key="1">
    <source>
        <dbReference type="EMBL" id="MBE9107286.1"/>
    </source>
</evidence>
<gene>
    <name evidence="1" type="ORF">IQ229_20850</name>
</gene>
<dbReference type="InterPro" id="IPR021787">
    <property type="entry name" value="DUF3352"/>
</dbReference>
<dbReference type="Pfam" id="PF11832">
    <property type="entry name" value="DUF3352"/>
    <property type="match status" value="1"/>
</dbReference>
<comment type="caution">
    <text evidence="1">The sequence shown here is derived from an EMBL/GenBank/DDBJ whole genome shotgun (WGS) entry which is preliminary data.</text>
</comment>
<name>A0ABR9U3P0_9NOSO</name>
<sequence>PLPNQGYVYLDWTKSQNLLERQVPILKLVEVLGKPFFNNLRSLTVSSYGTDTRSLKGGVFFKLHNS</sequence>
<organism evidence="1 2">
    <name type="scientific">Nostoc cf. edaphicum LEGE 07299</name>
    <dbReference type="NCBI Taxonomy" id="2777974"/>
    <lineage>
        <taxon>Bacteria</taxon>
        <taxon>Bacillati</taxon>
        <taxon>Cyanobacteriota</taxon>
        <taxon>Cyanophyceae</taxon>
        <taxon>Nostocales</taxon>
        <taxon>Nostocaceae</taxon>
        <taxon>Nostoc</taxon>
    </lineage>
</organism>
<evidence type="ECO:0000313" key="2">
    <source>
        <dbReference type="Proteomes" id="UP000647836"/>
    </source>
</evidence>
<keyword evidence="2" id="KW-1185">Reference proteome</keyword>
<accession>A0ABR9U3P0</accession>
<dbReference type="EMBL" id="JADEXF010000799">
    <property type="protein sequence ID" value="MBE9107286.1"/>
    <property type="molecule type" value="Genomic_DNA"/>
</dbReference>
<feature type="non-terminal residue" evidence="1">
    <location>
        <position position="1"/>
    </location>
</feature>
<protein>
    <submittedName>
        <fullName evidence="1">DUF3352 domain-containing protein</fullName>
    </submittedName>
</protein>
<dbReference type="Proteomes" id="UP000647836">
    <property type="component" value="Unassembled WGS sequence"/>
</dbReference>
<proteinExistence type="predicted"/>
<reference evidence="1 2" key="1">
    <citation type="submission" date="2020-10" db="EMBL/GenBank/DDBJ databases">
        <authorList>
            <person name="Castelo-Branco R."/>
            <person name="Eusebio N."/>
            <person name="Adriana R."/>
            <person name="Vieira A."/>
            <person name="Brugerolle De Fraissinette N."/>
            <person name="Rezende De Castro R."/>
            <person name="Schneider M.P."/>
            <person name="Vasconcelos V."/>
            <person name="Leao P.N."/>
        </authorList>
    </citation>
    <scope>NUCLEOTIDE SEQUENCE [LARGE SCALE GENOMIC DNA]</scope>
    <source>
        <strain evidence="1 2">LEGE 07299</strain>
    </source>
</reference>